<evidence type="ECO:0000313" key="6">
    <source>
        <dbReference type="EMBL" id="PPJ55587.1"/>
    </source>
</evidence>
<feature type="region of interest" description="Disordered" evidence="4">
    <location>
        <begin position="185"/>
        <end position="214"/>
    </location>
</feature>
<dbReference type="OrthoDB" id="76388at2759"/>
<dbReference type="Gene3D" id="1.10.418.10">
    <property type="entry name" value="Calponin-like domain"/>
    <property type="match status" value="1"/>
</dbReference>
<dbReference type="Pfam" id="PF00307">
    <property type="entry name" value="CH"/>
    <property type="match status" value="1"/>
</dbReference>
<organism evidence="6 7">
    <name type="scientific">Cercospora berteroae</name>
    <dbReference type="NCBI Taxonomy" id="357750"/>
    <lineage>
        <taxon>Eukaryota</taxon>
        <taxon>Fungi</taxon>
        <taxon>Dikarya</taxon>
        <taxon>Ascomycota</taxon>
        <taxon>Pezizomycotina</taxon>
        <taxon>Dothideomycetes</taxon>
        <taxon>Dothideomycetidae</taxon>
        <taxon>Mycosphaerellales</taxon>
        <taxon>Mycosphaerellaceae</taxon>
        <taxon>Cercospora</taxon>
    </lineage>
</organism>
<feature type="region of interest" description="Disordered" evidence="4">
    <location>
        <begin position="100"/>
        <end position="126"/>
    </location>
</feature>
<feature type="domain" description="Calponin-homology (CH)" evidence="5">
    <location>
        <begin position="696"/>
        <end position="825"/>
    </location>
</feature>
<dbReference type="Proteomes" id="UP000237631">
    <property type="component" value="Unassembled WGS sequence"/>
</dbReference>
<accession>A0A2S6C771</accession>
<evidence type="ECO:0000256" key="2">
    <source>
        <dbReference type="ARBA" id="ARBA00022490"/>
    </source>
</evidence>
<dbReference type="PROSITE" id="PS50021">
    <property type="entry name" value="CH"/>
    <property type="match status" value="1"/>
</dbReference>
<name>A0A2S6C771_9PEZI</name>
<keyword evidence="3" id="KW-0112">Calmodulin-binding</keyword>
<comment type="subcellular location">
    <subcellularLocation>
        <location evidence="1">Cytoplasm</location>
    </subcellularLocation>
</comment>
<dbReference type="EMBL" id="PNEN01000536">
    <property type="protein sequence ID" value="PPJ55587.1"/>
    <property type="molecule type" value="Genomic_DNA"/>
</dbReference>
<dbReference type="InterPro" id="IPR001715">
    <property type="entry name" value="CH_dom"/>
</dbReference>
<dbReference type="GO" id="GO:0005516">
    <property type="term" value="F:calmodulin binding"/>
    <property type="evidence" value="ECO:0007669"/>
    <property type="project" value="UniProtKB-KW"/>
</dbReference>
<dbReference type="CDD" id="cd21223">
    <property type="entry name" value="CH_ASPM_rpt1"/>
    <property type="match status" value="1"/>
</dbReference>
<dbReference type="GO" id="GO:0000922">
    <property type="term" value="C:spindle pole"/>
    <property type="evidence" value="ECO:0007669"/>
    <property type="project" value="TreeGrafter"/>
</dbReference>
<dbReference type="GO" id="GO:0051295">
    <property type="term" value="P:establishment of meiotic spindle localization"/>
    <property type="evidence" value="ECO:0007669"/>
    <property type="project" value="TreeGrafter"/>
</dbReference>
<feature type="region of interest" description="Disordered" evidence="4">
    <location>
        <begin position="259"/>
        <end position="278"/>
    </location>
</feature>
<feature type="region of interest" description="Disordered" evidence="4">
    <location>
        <begin position="1"/>
        <end position="20"/>
    </location>
</feature>
<dbReference type="GO" id="GO:0007051">
    <property type="term" value="P:spindle organization"/>
    <property type="evidence" value="ECO:0007669"/>
    <property type="project" value="TreeGrafter"/>
</dbReference>
<dbReference type="InterPro" id="IPR036872">
    <property type="entry name" value="CH_dom_sf"/>
</dbReference>
<dbReference type="SUPFAM" id="SSF47576">
    <property type="entry name" value="Calponin-homology domain, CH-domain"/>
    <property type="match status" value="1"/>
</dbReference>
<sequence>MSRISITSQTPCPAPAALDPSHRRISSFELFGDDTTNIDYTRAIDQPLTGIKPRRRSMMAGPARKKAAPVTIFEEVSEESEITAGEVKRPVLGNNHQVSRSTLLGKPPAKRPHGMAGGGSTSGTASSIGLGMASLRIQDSRPVCNGGNDGSQGRISAGGRMSIGGCGGAVGGDASWESRRMIGMGGNRLRSGRTNVSEEVPRGSGGAALGIGSTVRKPPRRQTIFVPEDTTVMTIHPGARDDTHRIEDTFHLPSLTGQRELQSQENTGITQKPVRKSRSSLLVAPKRLPLRETPSTENIPGWDVAGANTGKENLPPAGQVLAQKAVKSFGAVEPTETRTLPRSLYAPTQASRNRQSIVPRAHAQLTSATSQIPPGIKMHTTIDFRTDRPKDKPRKTITFMPIDEHGAFVHTLNTTGETTCRPTAPVHADVHSPPVKATSKLDEEKQRIREFVASKRNEQQLAKLQQYPILQGNLSQPALYEDKWLSFQEVALSEVINGIFQVTSPAPVIHASAAGESLRERLVNLYNRPEVASLHSRLQASLKYGALAHPQHSIGTHQPTQDLGLRKRLMKMWLEVYNNRILIEAAQVVAGRQVLQPLHTSPGSSLDPRSGKRNQTAFLEDFFVCVVDVDADPHATSEESLDTLRWQKTMLRSLMLVWLLDQSAEAGIVDGGCLITRDSSIKTTESVLQTLGRHMLPACGDIMRTLKHLQYDVQYRQDALNEVIYHVDNIAMDFRNGVFLTRLVEKFLYEHMDLKKSENTLSQFLKLPCENSSQRSYNVQVALRALSTYDVSTANMVADIATEDIVNGHREKTLSLLWSLVSNYGLSYLVDWKKLAEDIDRVAGHALANLPVSPAEQEELLQQWAAAYATQAGLHVDNLSTSFADGRVYAAILSAFVEKLNVKPDSPGVLGQLRAVNCSQAFSEKIAASVGVVVVKETVVSNLAFLASRLLPLVM</sequence>
<reference evidence="7" key="1">
    <citation type="journal article" date="2017" name="bioRxiv">
        <title>Conservation of a gene cluster reveals novel cercosporin biosynthetic mechanisms and extends production to the genus Colletotrichum.</title>
        <authorList>
            <person name="de Jonge R."/>
            <person name="Ebert M.K."/>
            <person name="Huitt-Roehl C.R."/>
            <person name="Pal P."/>
            <person name="Suttle J.C."/>
            <person name="Spanner R.E."/>
            <person name="Neubauer J.D."/>
            <person name="Jurick W.M.II."/>
            <person name="Stott K.A."/>
            <person name="Secor G.A."/>
            <person name="Thomma B.P.H.J."/>
            <person name="Van de Peer Y."/>
            <person name="Townsend C.A."/>
            <person name="Bolton M.D."/>
        </authorList>
    </citation>
    <scope>NUCLEOTIDE SEQUENCE [LARGE SCALE GENOMIC DNA]</scope>
    <source>
        <strain evidence="7">CBS538.71</strain>
    </source>
</reference>
<comment type="caution">
    <text evidence="6">The sequence shown here is derived from an EMBL/GenBank/DDBJ whole genome shotgun (WGS) entry which is preliminary data.</text>
</comment>
<feature type="compositionally biased region" description="Polar residues" evidence="4">
    <location>
        <begin position="1"/>
        <end position="11"/>
    </location>
</feature>
<dbReference type="GO" id="GO:0005737">
    <property type="term" value="C:cytoplasm"/>
    <property type="evidence" value="ECO:0007669"/>
    <property type="project" value="UniProtKB-SubCell"/>
</dbReference>
<dbReference type="GO" id="GO:0000278">
    <property type="term" value="P:mitotic cell cycle"/>
    <property type="evidence" value="ECO:0007669"/>
    <property type="project" value="TreeGrafter"/>
</dbReference>
<gene>
    <name evidence="6" type="ORF">CBER1_03747</name>
</gene>
<evidence type="ECO:0000256" key="1">
    <source>
        <dbReference type="ARBA" id="ARBA00004496"/>
    </source>
</evidence>
<keyword evidence="2" id="KW-0963">Cytoplasm</keyword>
<evidence type="ECO:0000256" key="4">
    <source>
        <dbReference type="SAM" id="MobiDB-lite"/>
    </source>
</evidence>
<protein>
    <recommendedName>
        <fullName evidence="5">Calponin-homology (CH) domain-containing protein</fullName>
    </recommendedName>
</protein>
<evidence type="ECO:0000313" key="7">
    <source>
        <dbReference type="Proteomes" id="UP000237631"/>
    </source>
</evidence>
<keyword evidence="7" id="KW-1185">Reference proteome</keyword>
<dbReference type="STRING" id="357750.A0A2S6C771"/>
<dbReference type="PANTHER" id="PTHR22706">
    <property type="entry name" value="ASSEMBLY FACTOR FOR SPINDLE MICROTUBULES"/>
    <property type="match status" value="1"/>
</dbReference>
<evidence type="ECO:0000259" key="5">
    <source>
        <dbReference type="PROSITE" id="PS50021"/>
    </source>
</evidence>
<dbReference type="InterPro" id="IPR051185">
    <property type="entry name" value="ASPM"/>
</dbReference>
<evidence type="ECO:0000256" key="3">
    <source>
        <dbReference type="ARBA" id="ARBA00022860"/>
    </source>
</evidence>
<proteinExistence type="predicted"/>
<feature type="compositionally biased region" description="Polar residues" evidence="4">
    <location>
        <begin position="259"/>
        <end position="270"/>
    </location>
</feature>
<dbReference type="AlphaFoldDB" id="A0A2S6C771"/>
<dbReference type="PANTHER" id="PTHR22706:SF1">
    <property type="entry name" value="ASSEMBLY FACTOR FOR SPINDLE MICROTUBULES"/>
    <property type="match status" value="1"/>
</dbReference>